<name>A0AAV2FQ63_9ROSI</name>
<dbReference type="AlphaFoldDB" id="A0AAV2FQ63"/>
<dbReference type="EMBL" id="OZ034820">
    <property type="protein sequence ID" value="CAL1400122.1"/>
    <property type="molecule type" value="Genomic_DNA"/>
</dbReference>
<evidence type="ECO:0000313" key="1">
    <source>
        <dbReference type="EMBL" id="CAL1400122.1"/>
    </source>
</evidence>
<gene>
    <name evidence="1" type="ORF">LTRI10_LOCUS40271</name>
</gene>
<evidence type="ECO:0000313" key="2">
    <source>
        <dbReference type="Proteomes" id="UP001497516"/>
    </source>
</evidence>
<reference evidence="1 2" key="1">
    <citation type="submission" date="2024-04" db="EMBL/GenBank/DDBJ databases">
        <authorList>
            <person name="Fracassetti M."/>
        </authorList>
    </citation>
    <scope>NUCLEOTIDE SEQUENCE [LARGE SCALE GENOMIC DNA]</scope>
</reference>
<sequence length="122" mass="14053">MKDRRSHAHHYSKPKITELEECSIETDRIIERNRNPTQGKTYEELHVNLNFVYDIGTVSSSIVSSITIDLHCCFHNINPVIKPYFLAAIAKKLANGRKHEYDHFLSDAMKLRSGLAICQEHC</sequence>
<dbReference type="Proteomes" id="UP001497516">
    <property type="component" value="Chromosome 7"/>
</dbReference>
<keyword evidence="2" id="KW-1185">Reference proteome</keyword>
<proteinExistence type="predicted"/>
<protein>
    <submittedName>
        <fullName evidence="1">Uncharacterized protein</fullName>
    </submittedName>
</protein>
<organism evidence="1 2">
    <name type="scientific">Linum trigynum</name>
    <dbReference type="NCBI Taxonomy" id="586398"/>
    <lineage>
        <taxon>Eukaryota</taxon>
        <taxon>Viridiplantae</taxon>
        <taxon>Streptophyta</taxon>
        <taxon>Embryophyta</taxon>
        <taxon>Tracheophyta</taxon>
        <taxon>Spermatophyta</taxon>
        <taxon>Magnoliopsida</taxon>
        <taxon>eudicotyledons</taxon>
        <taxon>Gunneridae</taxon>
        <taxon>Pentapetalae</taxon>
        <taxon>rosids</taxon>
        <taxon>fabids</taxon>
        <taxon>Malpighiales</taxon>
        <taxon>Linaceae</taxon>
        <taxon>Linum</taxon>
    </lineage>
</organism>
<accession>A0AAV2FQ63</accession>